<evidence type="ECO:0000313" key="4">
    <source>
        <dbReference type="Proteomes" id="UP000001362"/>
    </source>
</evidence>
<dbReference type="SUPFAM" id="SSF51735">
    <property type="entry name" value="NAD(P)-binding Rossmann-fold domains"/>
    <property type="match status" value="1"/>
</dbReference>
<proteinExistence type="predicted"/>
<dbReference type="GO" id="GO:0008977">
    <property type="term" value="F:prephenate dehydrogenase (NAD+) activity"/>
    <property type="evidence" value="ECO:0007669"/>
    <property type="project" value="UniProtKB-EC"/>
</dbReference>
<dbReference type="Proteomes" id="UP000001362">
    <property type="component" value="Chromosome"/>
</dbReference>
<dbReference type="PANTHER" id="PTHR21363:SF0">
    <property type="entry name" value="PREPHENATE DEHYDROGENASE [NADP(+)]"/>
    <property type="match status" value="1"/>
</dbReference>
<dbReference type="GO" id="GO:0004665">
    <property type="term" value="F:prephenate dehydrogenase (NADP+) activity"/>
    <property type="evidence" value="ECO:0007669"/>
    <property type="project" value="InterPro"/>
</dbReference>
<protein>
    <submittedName>
        <fullName evidence="3">Prephenate dehydrogenase</fullName>
        <ecNumber evidence="3">1.3.1.12</ecNumber>
    </submittedName>
</protein>
<dbReference type="InterPro" id="IPR008927">
    <property type="entry name" value="6-PGluconate_DH-like_C_sf"/>
</dbReference>
<evidence type="ECO:0000256" key="1">
    <source>
        <dbReference type="ARBA" id="ARBA00023002"/>
    </source>
</evidence>
<dbReference type="Pfam" id="PF02153">
    <property type="entry name" value="PDH_N"/>
    <property type="match status" value="1"/>
</dbReference>
<dbReference type="InterPro" id="IPR046825">
    <property type="entry name" value="PDH_C"/>
</dbReference>
<dbReference type="EMBL" id="CP001219">
    <property type="protein sequence ID" value="ACK78334.1"/>
    <property type="molecule type" value="Genomic_DNA"/>
</dbReference>
<sequence>MPRPLAANSSMPDVPFQRIVIVGLGLMGGSIAKALRSRGFAGSLVGVVVDAQAVRRLRSAAKYWRISLTCEPEPALRNADLVLLATPPQIALRQLPELVRHISATGMVSDVASIKTPVAQLGRQLLGDRFIPGHPVVGGEKTGFAAARKNLYQGARVILTPLPEQAPAALDAVCGFWQCLGATVSQMTPEAHDQALAATSHLPHLLAFAYMAGLADQVPALRDLAGGGLRDFSRIAASDPDLWTAILSENRSAVVQHLKALQENLDTVRQMLAGDDTRTLKAFLKQGRACRQQFQFPPLTY</sequence>
<dbReference type="KEGG" id="afr:AFE_0900"/>
<accession>B7J6V6</accession>
<dbReference type="InterPro" id="IPR046826">
    <property type="entry name" value="PDH_N"/>
</dbReference>
<organism evidence="3 4">
    <name type="scientific">Acidithiobacillus ferrooxidans (strain ATCC 23270 / DSM 14882 / CIP 104768 / NCIMB 8455)</name>
    <name type="common">Ferrobacillus ferrooxidans (strain ATCC 23270)</name>
    <dbReference type="NCBI Taxonomy" id="243159"/>
    <lineage>
        <taxon>Bacteria</taxon>
        <taxon>Pseudomonadati</taxon>
        <taxon>Pseudomonadota</taxon>
        <taxon>Acidithiobacillia</taxon>
        <taxon>Acidithiobacillales</taxon>
        <taxon>Acidithiobacillaceae</taxon>
        <taxon>Acidithiobacillus</taxon>
    </lineage>
</organism>
<dbReference type="HOGENOM" id="CLU_055968_0_1_6"/>
<dbReference type="STRING" id="243159.AFE_0900"/>
<dbReference type="PROSITE" id="PS51176">
    <property type="entry name" value="PDH_ADH"/>
    <property type="match status" value="1"/>
</dbReference>
<dbReference type="EC" id="1.3.1.12" evidence="3"/>
<gene>
    <name evidence="3" type="primary">tyrA</name>
    <name evidence="3" type="ordered locus">AFE_0900</name>
</gene>
<dbReference type="PANTHER" id="PTHR21363">
    <property type="entry name" value="PREPHENATE DEHYDROGENASE"/>
    <property type="match status" value="1"/>
</dbReference>
<dbReference type="SUPFAM" id="SSF48179">
    <property type="entry name" value="6-phosphogluconate dehydrogenase C-terminal domain-like"/>
    <property type="match status" value="1"/>
</dbReference>
<dbReference type="PaxDb" id="243159-AFE_0900"/>
<dbReference type="InterPro" id="IPR036291">
    <property type="entry name" value="NAD(P)-bd_dom_sf"/>
</dbReference>
<keyword evidence="1 3" id="KW-0560">Oxidoreductase</keyword>
<dbReference type="InterPro" id="IPR050812">
    <property type="entry name" value="Preph/Arog_dehydrog"/>
</dbReference>
<reference evidence="3 4" key="1">
    <citation type="journal article" date="2008" name="BMC Genomics">
        <title>Acidithiobacillus ferrooxidans metabolism: from genome sequence to industrial applications.</title>
        <authorList>
            <person name="Valdes J."/>
            <person name="Pedroso I."/>
            <person name="Quatrini R."/>
            <person name="Dodson R.J."/>
            <person name="Tettelin H."/>
            <person name="Blake R.II."/>
            <person name="Eisen J.A."/>
            <person name="Holmes D.S."/>
        </authorList>
    </citation>
    <scope>NUCLEOTIDE SEQUENCE [LARGE SCALE GENOMIC DNA]</scope>
    <source>
        <strain evidence="4">ATCC 23270 / DSM 14882 / CIP 104768 / NCIMB 8455</strain>
    </source>
</reference>
<dbReference type="eggNOG" id="COG0287">
    <property type="taxonomic scope" value="Bacteria"/>
</dbReference>
<feature type="domain" description="Prephenate/arogenate dehydrogenase" evidence="2">
    <location>
        <begin position="17"/>
        <end position="301"/>
    </location>
</feature>
<dbReference type="InterPro" id="IPR003099">
    <property type="entry name" value="Prephen_DH"/>
</dbReference>
<dbReference type="Gene3D" id="1.10.3660.10">
    <property type="entry name" value="6-phosphogluconate dehydrogenase C-terminal like domain"/>
    <property type="match status" value="1"/>
</dbReference>
<evidence type="ECO:0000313" key="3">
    <source>
        <dbReference type="EMBL" id="ACK78334.1"/>
    </source>
</evidence>
<evidence type="ECO:0000259" key="2">
    <source>
        <dbReference type="PROSITE" id="PS51176"/>
    </source>
</evidence>
<keyword evidence="4" id="KW-1185">Reference proteome</keyword>
<dbReference type="GO" id="GO:0070403">
    <property type="term" value="F:NAD+ binding"/>
    <property type="evidence" value="ECO:0007669"/>
    <property type="project" value="InterPro"/>
</dbReference>
<dbReference type="Pfam" id="PF20463">
    <property type="entry name" value="PDH_C"/>
    <property type="match status" value="1"/>
</dbReference>
<dbReference type="AlphaFoldDB" id="B7J6V6"/>
<dbReference type="GO" id="GO:0006571">
    <property type="term" value="P:tyrosine biosynthetic process"/>
    <property type="evidence" value="ECO:0007669"/>
    <property type="project" value="InterPro"/>
</dbReference>
<name>B7J6V6_ACIF2</name>
<dbReference type="Gene3D" id="3.40.50.720">
    <property type="entry name" value="NAD(P)-binding Rossmann-like Domain"/>
    <property type="match status" value="1"/>
</dbReference>